<feature type="transmembrane region" description="Helical" evidence="1">
    <location>
        <begin position="51"/>
        <end position="72"/>
    </location>
</feature>
<dbReference type="AlphaFoldDB" id="Q39SG6"/>
<reference evidence="2 3" key="2">
    <citation type="journal article" date="2009" name="BMC Microbiol.">
        <title>The genome sequence of Geobacter metallireducens: features of metabolism, physiology and regulation common and dissimilar to Geobacter sulfurreducens.</title>
        <authorList>
            <person name="Aklujkar M."/>
            <person name="Krushkal J."/>
            <person name="DiBartolo G."/>
            <person name="Lapidus A."/>
            <person name="Land M.L."/>
            <person name="Lovley D.R."/>
        </authorList>
    </citation>
    <scope>NUCLEOTIDE SEQUENCE [LARGE SCALE GENOMIC DNA]</scope>
    <source>
        <strain evidence="3">ATCC 53774 / DSM 7210 / GS-15</strain>
    </source>
</reference>
<dbReference type="NCBIfam" id="NF041635">
    <property type="entry name" value="STM3941_fam"/>
    <property type="match status" value="1"/>
</dbReference>
<sequence length="182" mass="20395">MNLDDQRVIELSKNKIFLLFLGAWVFVTIGIWLLQMDSAEIESSRRFNSPLFVHAIGVMGILFFGFVGVSWANKLFRKESGLILSPAGIVDNSCGWSAGFIPWSEIVGLDIIQVQYQKIIIIKVTNPNKYIEDRGIVKRVFNSANLKMYGSPITLTSSSLKISFNDLVDECRAYFAKYGGNA</sequence>
<protein>
    <submittedName>
        <fullName evidence="2">Uncharacterized protein</fullName>
    </submittedName>
</protein>
<evidence type="ECO:0000313" key="2">
    <source>
        <dbReference type="EMBL" id="ABB32808.1"/>
    </source>
</evidence>
<evidence type="ECO:0000256" key="1">
    <source>
        <dbReference type="SAM" id="Phobius"/>
    </source>
</evidence>
<proteinExistence type="predicted"/>
<dbReference type="eggNOG" id="ENOG5032RI1">
    <property type="taxonomic scope" value="Bacteria"/>
</dbReference>
<name>Q39SG6_GEOMG</name>
<feature type="transmembrane region" description="Helical" evidence="1">
    <location>
        <begin position="16"/>
        <end position="35"/>
    </location>
</feature>
<organism evidence="2 3">
    <name type="scientific">Geobacter metallireducens (strain ATCC 53774 / DSM 7210 / GS-15)</name>
    <dbReference type="NCBI Taxonomy" id="269799"/>
    <lineage>
        <taxon>Bacteria</taxon>
        <taxon>Pseudomonadati</taxon>
        <taxon>Thermodesulfobacteriota</taxon>
        <taxon>Desulfuromonadia</taxon>
        <taxon>Geobacterales</taxon>
        <taxon>Geobacteraceae</taxon>
        <taxon>Geobacter</taxon>
    </lineage>
</organism>
<gene>
    <name evidence="2" type="ordered locus">Gmet_2589</name>
</gene>
<dbReference type="RefSeq" id="WP_004514792.1">
    <property type="nucleotide sequence ID" value="NC_007517.1"/>
</dbReference>
<dbReference type="EMBL" id="CP000148">
    <property type="protein sequence ID" value="ABB32808.1"/>
    <property type="molecule type" value="Genomic_DNA"/>
</dbReference>
<keyword evidence="3" id="KW-1185">Reference proteome</keyword>
<dbReference type="KEGG" id="gme:Gmet_2589"/>
<dbReference type="Proteomes" id="UP000007073">
    <property type="component" value="Chromosome"/>
</dbReference>
<accession>Q39SG6</accession>
<keyword evidence="1" id="KW-0812">Transmembrane</keyword>
<keyword evidence="1" id="KW-0472">Membrane</keyword>
<dbReference type="InterPro" id="IPR048136">
    <property type="entry name" value="STM3941-like"/>
</dbReference>
<reference evidence="2 3" key="1">
    <citation type="submission" date="2005-10" db="EMBL/GenBank/DDBJ databases">
        <title>Complete sequence of Geobacter metallireducens GS-15.</title>
        <authorList>
            <consortium name="US DOE Joint Genome Institute"/>
            <person name="Copeland A."/>
            <person name="Lucas S."/>
            <person name="Lapidus A."/>
            <person name="Barry K."/>
            <person name="Detter J.C."/>
            <person name="Glavina T."/>
            <person name="Hammon N."/>
            <person name="Israni S."/>
            <person name="Pitluck S."/>
            <person name="Di Bartolo G."/>
            <person name="Chain P."/>
            <person name="Schmutz J."/>
            <person name="Larimer F."/>
            <person name="Land M."/>
            <person name="Kyrpides N."/>
            <person name="Ivanova N."/>
            <person name="Richardson P."/>
        </authorList>
    </citation>
    <scope>NUCLEOTIDE SEQUENCE [LARGE SCALE GENOMIC DNA]</scope>
    <source>
        <strain evidence="3">ATCC 53774 / DSM 7210 / GS-15</strain>
    </source>
</reference>
<keyword evidence="1" id="KW-1133">Transmembrane helix</keyword>
<dbReference type="HOGENOM" id="CLU_123180_0_0_7"/>
<evidence type="ECO:0000313" key="3">
    <source>
        <dbReference type="Proteomes" id="UP000007073"/>
    </source>
</evidence>